<protein>
    <submittedName>
        <fullName evidence="1">Uncharacterized protein</fullName>
    </submittedName>
</protein>
<proteinExistence type="predicted"/>
<name>A0ABQ0DGR0_9EUKA</name>
<accession>A0ABQ0DGR0</accession>
<evidence type="ECO:0000313" key="2">
    <source>
        <dbReference type="Proteomes" id="UP001628156"/>
    </source>
</evidence>
<gene>
    <name evidence="1" type="ORF">ENUP19_0089G0032</name>
</gene>
<evidence type="ECO:0000313" key="1">
    <source>
        <dbReference type="EMBL" id="GAB1222035.1"/>
    </source>
</evidence>
<comment type="caution">
    <text evidence="1">The sequence shown here is derived from an EMBL/GenBank/DDBJ whole genome shotgun (WGS) entry which is preliminary data.</text>
</comment>
<sequence length="122" mass="14713">MTEIKYKNEIILFQENYPWDSATVKLNQFYFNRHESYKCRYGKTLSNENHFQKVKLSDSTPSRYFIIDEGLTIPLKFEQYDVLEKIHENFDKTMKKNDLIKEGDKEKKDIKIPILQLKKAKK</sequence>
<dbReference type="EMBL" id="BAAFRS010000089">
    <property type="protein sequence ID" value="GAB1222035.1"/>
    <property type="molecule type" value="Genomic_DNA"/>
</dbReference>
<reference evidence="1 2" key="1">
    <citation type="journal article" date="2019" name="PLoS Negl. Trop. Dis.">
        <title>Whole genome sequencing of Entamoeba nuttalli reveals mammalian host-related molecular signatures and a novel octapeptide-repeat surface protein.</title>
        <authorList>
            <person name="Tanaka M."/>
            <person name="Makiuchi T."/>
            <person name="Komiyama T."/>
            <person name="Shiina T."/>
            <person name="Osaki K."/>
            <person name="Tachibana H."/>
        </authorList>
    </citation>
    <scope>NUCLEOTIDE SEQUENCE [LARGE SCALE GENOMIC DNA]</scope>
    <source>
        <strain evidence="1 2">P19-061405</strain>
    </source>
</reference>
<keyword evidence="2" id="KW-1185">Reference proteome</keyword>
<organism evidence="1 2">
    <name type="scientific">Entamoeba nuttalli</name>
    <dbReference type="NCBI Taxonomy" id="412467"/>
    <lineage>
        <taxon>Eukaryota</taxon>
        <taxon>Amoebozoa</taxon>
        <taxon>Evosea</taxon>
        <taxon>Archamoebae</taxon>
        <taxon>Mastigamoebida</taxon>
        <taxon>Entamoebidae</taxon>
        <taxon>Entamoeba</taxon>
    </lineage>
</organism>
<dbReference type="Proteomes" id="UP001628156">
    <property type="component" value="Unassembled WGS sequence"/>
</dbReference>